<evidence type="ECO:0000313" key="3">
    <source>
        <dbReference type="Proteomes" id="UP001190700"/>
    </source>
</evidence>
<gene>
    <name evidence="2" type="ORF">CYMTET_27836</name>
</gene>
<protein>
    <submittedName>
        <fullName evidence="2">Uncharacterized protein</fullName>
    </submittedName>
</protein>
<name>A0AAE0FPE7_9CHLO</name>
<evidence type="ECO:0000313" key="2">
    <source>
        <dbReference type="EMBL" id="KAK3263352.1"/>
    </source>
</evidence>
<keyword evidence="1" id="KW-0812">Transmembrane</keyword>
<keyword evidence="1" id="KW-0472">Membrane</keyword>
<keyword evidence="1" id="KW-1133">Transmembrane helix</keyword>
<dbReference type="Proteomes" id="UP001190700">
    <property type="component" value="Unassembled WGS sequence"/>
</dbReference>
<comment type="caution">
    <text evidence="2">The sequence shown here is derived from an EMBL/GenBank/DDBJ whole genome shotgun (WGS) entry which is preliminary data.</text>
</comment>
<reference evidence="2 3" key="1">
    <citation type="journal article" date="2015" name="Genome Biol. Evol.">
        <title>Comparative Genomics of a Bacterivorous Green Alga Reveals Evolutionary Causalities and Consequences of Phago-Mixotrophic Mode of Nutrition.</title>
        <authorList>
            <person name="Burns J.A."/>
            <person name="Paasch A."/>
            <person name="Narechania A."/>
            <person name="Kim E."/>
        </authorList>
    </citation>
    <scope>NUCLEOTIDE SEQUENCE [LARGE SCALE GENOMIC DNA]</scope>
    <source>
        <strain evidence="2 3">PLY_AMNH</strain>
    </source>
</reference>
<dbReference type="EMBL" id="LGRX02015523">
    <property type="protein sequence ID" value="KAK3263352.1"/>
    <property type="molecule type" value="Genomic_DNA"/>
</dbReference>
<feature type="transmembrane region" description="Helical" evidence="1">
    <location>
        <begin position="45"/>
        <end position="67"/>
    </location>
</feature>
<dbReference type="AlphaFoldDB" id="A0AAE0FPE7"/>
<accession>A0AAE0FPE7</accession>
<keyword evidence="3" id="KW-1185">Reference proteome</keyword>
<organism evidence="2 3">
    <name type="scientific">Cymbomonas tetramitiformis</name>
    <dbReference type="NCBI Taxonomy" id="36881"/>
    <lineage>
        <taxon>Eukaryota</taxon>
        <taxon>Viridiplantae</taxon>
        <taxon>Chlorophyta</taxon>
        <taxon>Pyramimonadophyceae</taxon>
        <taxon>Pyramimonadales</taxon>
        <taxon>Pyramimonadaceae</taxon>
        <taxon>Cymbomonas</taxon>
    </lineage>
</organism>
<sequence length="221" mass="23201">MSAAEILHSVGLCSIEGDGAASVAPESRAVGCGIPPFSLGGKAHMLAALCIVLLCCGIVGAGAASLAGGAHCRRVPQGATDINIVDNFEPTATAMPYAGGRACFQAETLGAIDRELLPPDFQVVVAIRDEQQPTLSALAARSLHGATFYGLAVGSPWLRYGGVDSRADIFNRFLPPHQDLFYGIKLPFDTLKAAISFWEEVDCHQHGAELCPHPRLQPSGH</sequence>
<evidence type="ECO:0000256" key="1">
    <source>
        <dbReference type="SAM" id="Phobius"/>
    </source>
</evidence>
<proteinExistence type="predicted"/>